<keyword evidence="2" id="KW-0805">Transcription regulation</keyword>
<gene>
    <name evidence="7" type="ORF">SLS55_002022</name>
</gene>
<evidence type="ECO:0000256" key="3">
    <source>
        <dbReference type="ARBA" id="ARBA00023125"/>
    </source>
</evidence>
<comment type="caution">
    <text evidence="7">The sequence shown here is derived from an EMBL/GenBank/DDBJ whole genome shotgun (WGS) entry which is preliminary data.</text>
</comment>
<evidence type="ECO:0000256" key="1">
    <source>
        <dbReference type="ARBA" id="ARBA00004123"/>
    </source>
</evidence>
<comment type="subcellular location">
    <subcellularLocation>
        <location evidence="1">Nucleus</location>
    </subcellularLocation>
</comment>
<evidence type="ECO:0000256" key="5">
    <source>
        <dbReference type="ARBA" id="ARBA00023242"/>
    </source>
</evidence>
<sequence length="520" mass="56339">MLVETIESILSARMKSVDKVPCQSAVRAVHTADSPDVGADAPFEDRAFSPQLTHQLVTDKSWSALYHAVLAIGSQYHGRGSFEPGKGQAWKYFEVTLSLCPDLLIFKANLTTVQALTAMLESITVSQAARMAQSLGYNRATGSSATAIQRTFWLLNDHDIGFAPPSHPEPAFQNFDWLQAFSRYARLVSRIYANLFAISATGKSASGYYATIDELRGELESWRASVPDPFRPGGAFRVRGFGGGSGPPATTVAVFAQYLYCSVLLALSRGTLHVARTTEEHAARHQEAKRELMGTARRVLELSKHVEVEAFSHVWVLVFMPLSALFILFDFVVHNPVHPETNNNLALLDIAGGHFSHLEYVSSGTLPASLVAEFAHIARQYVQDFRMQQYQKMKGVVPAQQQPMGASGVAMAATAAGGGVSMNAGPTAAPTAMLTPPRSVGEDLWKMTGVMRGADQPEMSENGPQKECGLPNPPGLEYTDPLVFSLGDDMVSEPTDSAGLGVDIMDLFDIDLSDIWSLAV</sequence>
<evidence type="ECO:0008006" key="9">
    <source>
        <dbReference type="Google" id="ProtNLM"/>
    </source>
</evidence>
<dbReference type="Proteomes" id="UP001430584">
    <property type="component" value="Unassembled WGS sequence"/>
</dbReference>
<keyword evidence="4" id="KW-0804">Transcription</keyword>
<reference evidence="7 8" key="1">
    <citation type="submission" date="2024-02" db="EMBL/GenBank/DDBJ databases">
        <title>De novo assembly and annotation of 12 fungi associated with fruit tree decline syndrome in Ontario, Canada.</title>
        <authorList>
            <person name="Sulman M."/>
            <person name="Ellouze W."/>
            <person name="Ilyukhin E."/>
        </authorList>
    </citation>
    <scope>NUCLEOTIDE SEQUENCE [LARGE SCALE GENOMIC DNA]</scope>
    <source>
        <strain evidence="7 8">FDS-637</strain>
    </source>
</reference>
<dbReference type="GeneID" id="92006107"/>
<organism evidence="7 8">
    <name type="scientific">Diplodia seriata</name>
    <dbReference type="NCBI Taxonomy" id="420778"/>
    <lineage>
        <taxon>Eukaryota</taxon>
        <taxon>Fungi</taxon>
        <taxon>Dikarya</taxon>
        <taxon>Ascomycota</taxon>
        <taxon>Pezizomycotina</taxon>
        <taxon>Dothideomycetes</taxon>
        <taxon>Dothideomycetes incertae sedis</taxon>
        <taxon>Botryosphaeriales</taxon>
        <taxon>Botryosphaeriaceae</taxon>
        <taxon>Diplodia</taxon>
    </lineage>
</organism>
<evidence type="ECO:0000313" key="8">
    <source>
        <dbReference type="Proteomes" id="UP001430584"/>
    </source>
</evidence>
<dbReference type="InterPro" id="IPR050987">
    <property type="entry name" value="AtrR-like"/>
</dbReference>
<keyword evidence="3" id="KW-0238">DNA-binding</keyword>
<dbReference type="RefSeq" id="XP_066636076.1">
    <property type="nucleotide sequence ID" value="XM_066773509.1"/>
</dbReference>
<dbReference type="CDD" id="cd12148">
    <property type="entry name" value="fungal_TF_MHR"/>
    <property type="match status" value="1"/>
</dbReference>
<accession>A0ABR3CQZ8</accession>
<keyword evidence="5" id="KW-0539">Nucleus</keyword>
<dbReference type="EMBL" id="JAJVCZ030000002">
    <property type="protein sequence ID" value="KAL0263047.1"/>
    <property type="molecule type" value="Genomic_DNA"/>
</dbReference>
<keyword evidence="8" id="KW-1185">Reference proteome</keyword>
<protein>
    <recommendedName>
        <fullName evidence="9">Fungal specific transcription factor</fullName>
    </recommendedName>
</protein>
<dbReference type="PANTHER" id="PTHR46910:SF37">
    <property type="entry name" value="ZN(II)2CYS6 TRANSCRIPTION FACTOR (EUROFUNG)"/>
    <property type="match status" value="1"/>
</dbReference>
<evidence type="ECO:0000256" key="4">
    <source>
        <dbReference type="ARBA" id="ARBA00023163"/>
    </source>
</evidence>
<dbReference type="PANTHER" id="PTHR46910">
    <property type="entry name" value="TRANSCRIPTION FACTOR PDR1"/>
    <property type="match status" value="1"/>
</dbReference>
<evidence type="ECO:0000256" key="2">
    <source>
        <dbReference type="ARBA" id="ARBA00023015"/>
    </source>
</evidence>
<name>A0ABR3CQZ8_9PEZI</name>
<proteinExistence type="predicted"/>
<evidence type="ECO:0000313" key="7">
    <source>
        <dbReference type="EMBL" id="KAL0263047.1"/>
    </source>
</evidence>
<feature type="region of interest" description="Disordered" evidence="6">
    <location>
        <begin position="454"/>
        <end position="473"/>
    </location>
</feature>
<evidence type="ECO:0000256" key="6">
    <source>
        <dbReference type="SAM" id="MobiDB-lite"/>
    </source>
</evidence>